<proteinExistence type="predicted"/>
<dbReference type="Proteomes" id="UP000694257">
    <property type="component" value="Chromosome"/>
</dbReference>
<dbReference type="InterPro" id="IPR022313">
    <property type="entry name" value="Phe/His_NH3-lyase_AS"/>
</dbReference>
<accession>A0ABX8RG52</accession>
<evidence type="ECO:0000313" key="2">
    <source>
        <dbReference type="Proteomes" id="UP000694257"/>
    </source>
</evidence>
<dbReference type="PANTHER" id="PTHR10362">
    <property type="entry name" value="HISTIDINE AMMONIA-LYASE"/>
    <property type="match status" value="1"/>
</dbReference>
<organism evidence="1 2">
    <name type="scientific">Nocardia iowensis</name>
    <dbReference type="NCBI Taxonomy" id="204891"/>
    <lineage>
        <taxon>Bacteria</taxon>
        <taxon>Bacillati</taxon>
        <taxon>Actinomycetota</taxon>
        <taxon>Actinomycetes</taxon>
        <taxon>Mycobacteriales</taxon>
        <taxon>Nocardiaceae</taxon>
        <taxon>Nocardia</taxon>
    </lineage>
</organism>
<name>A0ABX8RG52_NOCIO</name>
<dbReference type="Pfam" id="PF00221">
    <property type="entry name" value="Lyase_aromatic"/>
    <property type="match status" value="1"/>
</dbReference>
<gene>
    <name evidence="1" type="ORF">KV110_23650</name>
</gene>
<dbReference type="InterPro" id="IPR001106">
    <property type="entry name" value="Aromatic_Lyase"/>
</dbReference>
<dbReference type="PROSITE" id="PS00488">
    <property type="entry name" value="PAL_HISTIDASE"/>
    <property type="match status" value="1"/>
</dbReference>
<evidence type="ECO:0000313" key="1">
    <source>
        <dbReference type="EMBL" id="QXN88589.1"/>
    </source>
</evidence>
<reference evidence="1 2" key="1">
    <citation type="submission" date="2021-07" db="EMBL/GenBank/DDBJ databases">
        <title>Whole Genome Sequence of Nocardia Iowensis.</title>
        <authorList>
            <person name="Lamm A."/>
            <person name="Collins-Fairclough A.M."/>
            <person name="Bunk B."/>
            <person name="Sproer C."/>
        </authorList>
    </citation>
    <scope>NUCLEOTIDE SEQUENCE [LARGE SCALE GENOMIC DNA]</scope>
    <source>
        <strain evidence="1 2">NRRL 5646</strain>
    </source>
</reference>
<protein>
    <submittedName>
        <fullName evidence="1">Aromatic amino acid ammonia-lyase</fullName>
    </submittedName>
</protein>
<keyword evidence="2" id="KW-1185">Reference proteome</keyword>
<dbReference type="EMBL" id="CP078145">
    <property type="protein sequence ID" value="QXN88589.1"/>
    <property type="molecule type" value="Genomic_DNA"/>
</dbReference>
<sequence>MKRSCEVLSAALDTEAPIYGVSRGFGPLAEFEADTDANRHGLGLISHLSAGQGDDLDIETTRLMLDLRLRGMTRGYSGIDPERWEEIVNLPRSGFVPVVPSLGSVSASGDLIPLAHAASAMSGKGLAWDLDSDPPVQVPADLRLRQLGLEPITWGAREALAFVNGTSASLAATLRNQASLREQCWIAATLTGVIADLLHANTEAYHEVVGQARGGSPGHALAASWIRAQVTDPRDGSSARQLQEPYSLRCAPQIVGSVLDFLDAFSLMLGRERAGCSDNPIVSADGIFHAGNFYAITAGLVSDQHATLLHQIAFMAERQLALILNPTSNGGRPPLLAARPGATSGLAGVQLAATAFLAEIRQLSAPATTTPVPTNLDNQDVVPMALMGALRVARQLQRSELVLGSLALGVAQLAHIADYRPGTNRPWLADLLAATPRLGDDRPLAPEVRAVWELLRAEAQRQCGTDEELFGAHETGTER</sequence>